<proteinExistence type="predicted"/>
<dbReference type="EMBL" id="CP187984">
    <property type="protein sequence ID" value="XSF55187.1"/>
    <property type="molecule type" value="Genomic_DNA"/>
</dbReference>
<dbReference type="Proteomes" id="UP000244623">
    <property type="component" value="Chromosome"/>
</dbReference>
<sequence>MDMRDFSQCKTMSKSPSWTFMDVIKWKVIPERFGGGRKFARRFKDVWVINHRALIKNTSMMFKLPPELLAGVCWIEVGGDPNAVDRFAFEIRVIDHSGPDFIDKHFSFTEKPEKTSFGFVSMQLRTAARTMGLNTAKMSISELRELSVCLEKDTYNIYLAAMHLRQLADFDKLPATLKPEDIRVIGARYNRGTKPTLESIKKDSRYGDFIVKNWVYFNKLLWR</sequence>
<gene>
    <name evidence="1" type="ORF">BS411_004545</name>
</gene>
<evidence type="ECO:0000313" key="2">
    <source>
        <dbReference type="Proteomes" id="UP000244623"/>
    </source>
</evidence>
<accession>A0ACD5IUU0</accession>
<reference evidence="1" key="1">
    <citation type="submission" date="2025-05" db="EMBL/GenBank/DDBJ databases">
        <title>FDA Reference Genome datasets for Cronobacter.</title>
        <authorList>
            <person name="Gopinath G.R."/>
        </authorList>
    </citation>
    <scope>NUCLEOTIDE SEQUENCE</scope>
    <source>
        <strain evidence="1">MOD1-Sh41s</strain>
    </source>
</reference>
<organism evidence="1 2">
    <name type="scientific">Cronobacter turicensis</name>
    <dbReference type="NCBI Taxonomy" id="413502"/>
    <lineage>
        <taxon>Bacteria</taxon>
        <taxon>Pseudomonadati</taxon>
        <taxon>Pseudomonadota</taxon>
        <taxon>Gammaproteobacteria</taxon>
        <taxon>Enterobacterales</taxon>
        <taxon>Enterobacteriaceae</taxon>
        <taxon>Cronobacter</taxon>
    </lineage>
</organism>
<name>A0ACD5IUU0_9ENTR</name>
<evidence type="ECO:0000313" key="1">
    <source>
        <dbReference type="EMBL" id="XSF55187.1"/>
    </source>
</evidence>
<protein>
    <submittedName>
        <fullName evidence="1">Uncharacterized protein</fullName>
    </submittedName>
</protein>